<evidence type="ECO:0000313" key="2">
    <source>
        <dbReference type="Proteomes" id="UP001161691"/>
    </source>
</evidence>
<proteinExistence type="predicted"/>
<name>A0ABT6TPX2_9BACL</name>
<keyword evidence="2" id="KW-1185">Reference proteome</keyword>
<evidence type="ECO:0008006" key="3">
    <source>
        <dbReference type="Google" id="ProtNLM"/>
    </source>
</evidence>
<sequence>MTLYDDISHSLSYLSSTINANVVDSESHFTVVINGLDRSPEIIRHLAVYTVAVVSHAIEANLRISADLMEDNRESILEIQGCFARYIQHNNNYSTATEKRFIDRARNPWLAEVIVHMLLNISTTVRNLHPPGEILTTSFVHDLPTDNGLDAAALFISQSLGVVVVECKAYKNRPAAAFRDATNYYTNFNNNHILGKRIRTHVQVMRGYLTEEYRNQATNSFWKQEKSFVPTIFYDSSKNEDWSIGRDQMRNMVVNKDKRILVPIVIDNFHLFFNELSDAIRVYIGEMLQNV</sequence>
<evidence type="ECO:0000313" key="1">
    <source>
        <dbReference type="EMBL" id="MDI4648779.1"/>
    </source>
</evidence>
<dbReference type="Proteomes" id="UP001161691">
    <property type="component" value="Unassembled WGS sequence"/>
</dbReference>
<comment type="caution">
    <text evidence="1">The sequence shown here is derived from an EMBL/GenBank/DDBJ whole genome shotgun (WGS) entry which is preliminary data.</text>
</comment>
<protein>
    <recommendedName>
        <fullName evidence="3">DUF1837 domain-containing protein</fullName>
    </recommendedName>
</protein>
<organism evidence="1 2">
    <name type="scientific">Cohnella hashimotonis</name>
    <dbReference type="NCBI Taxonomy" id="2826895"/>
    <lineage>
        <taxon>Bacteria</taxon>
        <taxon>Bacillati</taxon>
        <taxon>Bacillota</taxon>
        <taxon>Bacilli</taxon>
        <taxon>Bacillales</taxon>
        <taxon>Paenibacillaceae</taxon>
        <taxon>Cohnella</taxon>
    </lineage>
</organism>
<gene>
    <name evidence="1" type="ORF">KB449_27760</name>
</gene>
<reference evidence="1" key="1">
    <citation type="submission" date="2023-04" db="EMBL/GenBank/DDBJ databases">
        <title>Comparative genomic analysis of Cohnella hashimotonis sp. nov., isolated from the International Space Station.</title>
        <authorList>
            <person name="Venkateswaran K."/>
            <person name="Simpson A."/>
        </authorList>
    </citation>
    <scope>NUCLEOTIDE SEQUENCE</scope>
    <source>
        <strain evidence="1">F6_2S_P_1</strain>
    </source>
</reference>
<accession>A0ABT6TPX2</accession>
<dbReference type="EMBL" id="JAGRPV010000001">
    <property type="protein sequence ID" value="MDI4648779.1"/>
    <property type="molecule type" value="Genomic_DNA"/>
</dbReference>
<dbReference type="RefSeq" id="WP_282911473.1">
    <property type="nucleotide sequence ID" value="NZ_JAGRPV010000001.1"/>
</dbReference>